<dbReference type="SUPFAM" id="SSF50341">
    <property type="entry name" value="CheW-like"/>
    <property type="match status" value="1"/>
</dbReference>
<dbReference type="GO" id="GO:0006935">
    <property type="term" value="P:chemotaxis"/>
    <property type="evidence" value="ECO:0007669"/>
    <property type="project" value="InterPro"/>
</dbReference>
<accession>A0A0C2EA38</accession>
<dbReference type="EMBL" id="JWJD01000011">
    <property type="protein sequence ID" value="KIH75458.1"/>
    <property type="molecule type" value="Genomic_DNA"/>
</dbReference>
<dbReference type="PANTHER" id="PTHR22617:SF41">
    <property type="entry name" value="CHEMOTAXIS SIGNAL TRANSDUCTION SYSTEM ADAPTOR PROTEIN CHEW"/>
    <property type="match status" value="1"/>
</dbReference>
<name>A0A0C2EA38_9BACT</name>
<keyword evidence="3" id="KW-1185">Reference proteome</keyword>
<sequence>MTVSEDGFNETNQYLTFKLDGEIFALGIAKVREVLDYTAITKVPKSPDFMRGVINVRGGVVPVIDLRVKFGMAPTPQTVNTCIIIVEIAMEGETTVLGVLADQVEEVLDLDPGQIEPAPRIGTRLRTEFIQGMGKREEQFIILLDIDRVFSGEELAGVAGGEAEKMAFA</sequence>
<evidence type="ECO:0000259" key="1">
    <source>
        <dbReference type="PROSITE" id="PS50851"/>
    </source>
</evidence>
<feature type="domain" description="CheW-like" evidence="1">
    <location>
        <begin position="11"/>
        <end position="155"/>
    </location>
</feature>
<dbReference type="AlphaFoldDB" id="A0A0C2EA38"/>
<comment type="caution">
    <text evidence="2">The sequence shown here is derived from an EMBL/GenBank/DDBJ whole genome shotgun (WGS) entry which is preliminary data.</text>
</comment>
<gene>
    <name evidence="2" type="ORF">GFER_16925</name>
</gene>
<dbReference type="GO" id="GO:0005829">
    <property type="term" value="C:cytosol"/>
    <property type="evidence" value="ECO:0007669"/>
    <property type="project" value="TreeGrafter"/>
</dbReference>
<dbReference type="Proteomes" id="UP000035068">
    <property type="component" value="Unassembled WGS sequence"/>
</dbReference>
<organism evidence="2 3">
    <name type="scientific">Geoalkalibacter ferrihydriticus DSM 17813</name>
    <dbReference type="NCBI Taxonomy" id="1121915"/>
    <lineage>
        <taxon>Bacteria</taxon>
        <taxon>Pseudomonadati</taxon>
        <taxon>Thermodesulfobacteriota</taxon>
        <taxon>Desulfuromonadia</taxon>
        <taxon>Desulfuromonadales</taxon>
        <taxon>Geoalkalibacteraceae</taxon>
        <taxon>Geoalkalibacter</taxon>
    </lineage>
</organism>
<proteinExistence type="predicted"/>
<dbReference type="PROSITE" id="PS50851">
    <property type="entry name" value="CHEW"/>
    <property type="match status" value="1"/>
</dbReference>
<dbReference type="InterPro" id="IPR036061">
    <property type="entry name" value="CheW-like_dom_sf"/>
</dbReference>
<dbReference type="SMART" id="SM00260">
    <property type="entry name" value="CheW"/>
    <property type="match status" value="1"/>
</dbReference>
<dbReference type="GO" id="GO:0007165">
    <property type="term" value="P:signal transduction"/>
    <property type="evidence" value="ECO:0007669"/>
    <property type="project" value="InterPro"/>
</dbReference>
<protein>
    <submittedName>
        <fullName evidence="2">Chemotaxis protein CheW</fullName>
    </submittedName>
</protein>
<dbReference type="InterPro" id="IPR039315">
    <property type="entry name" value="CheW"/>
</dbReference>
<dbReference type="Gene3D" id="2.30.30.40">
    <property type="entry name" value="SH3 Domains"/>
    <property type="match status" value="1"/>
</dbReference>
<dbReference type="PANTHER" id="PTHR22617">
    <property type="entry name" value="CHEMOTAXIS SENSOR HISTIDINE KINASE-RELATED"/>
    <property type="match status" value="1"/>
</dbReference>
<evidence type="ECO:0000313" key="3">
    <source>
        <dbReference type="Proteomes" id="UP000035068"/>
    </source>
</evidence>
<reference evidence="2 3" key="1">
    <citation type="submission" date="2014-12" db="EMBL/GenBank/DDBJ databases">
        <title>Genomes of Geoalkalibacter ferrihydriticus and Geoalkalibacter subterraneus, two haloalkaliphilic metal-reducing members of the Geobacteraceae.</title>
        <authorList>
            <person name="Badalamenti J.P."/>
            <person name="Torres C.I."/>
            <person name="Krajmalnik-Brown R."/>
            <person name="Bond D.R."/>
        </authorList>
    </citation>
    <scope>NUCLEOTIDE SEQUENCE [LARGE SCALE GENOMIC DNA]</scope>
    <source>
        <strain evidence="2 3">DSM 17813</strain>
    </source>
</reference>
<dbReference type="Gene3D" id="2.40.50.180">
    <property type="entry name" value="CheA-289, Domain 4"/>
    <property type="match status" value="1"/>
</dbReference>
<dbReference type="CDD" id="cd00732">
    <property type="entry name" value="CheW"/>
    <property type="match status" value="1"/>
</dbReference>
<dbReference type="Pfam" id="PF01584">
    <property type="entry name" value="CheW"/>
    <property type="match status" value="1"/>
</dbReference>
<evidence type="ECO:0000313" key="2">
    <source>
        <dbReference type="EMBL" id="KIH75458.1"/>
    </source>
</evidence>
<dbReference type="InterPro" id="IPR002545">
    <property type="entry name" value="CheW-lke_dom"/>
</dbReference>
<dbReference type="RefSeq" id="WP_040101228.1">
    <property type="nucleotide sequence ID" value="NZ_JWJD01000011.1"/>
</dbReference>